<dbReference type="PANTHER" id="PTHR21485">
    <property type="entry name" value="HAD SUPERFAMILY MEMBERS CMAS AND KDSC"/>
    <property type="match status" value="1"/>
</dbReference>
<protein>
    <recommendedName>
        <fullName evidence="1">Pseudaminic acid cytidylyltransferase</fullName>
        <ecNumber evidence="1">2.7.7.81</ecNumber>
    </recommendedName>
</protein>
<accession>A0A0N1EBC6</accession>
<dbReference type="Proteomes" id="UP000037997">
    <property type="component" value="Unassembled WGS sequence"/>
</dbReference>
<name>A0A0N1EBC6_9HELI</name>
<keyword evidence="2" id="KW-0548">Nucleotidyltransferase</keyword>
<dbReference type="Pfam" id="PF02348">
    <property type="entry name" value="CTP_transf_3"/>
    <property type="match status" value="1"/>
</dbReference>
<dbReference type="PATRIC" id="fig|35818.11.peg.1442"/>
<dbReference type="SUPFAM" id="SSF53448">
    <property type="entry name" value="Nucleotide-diphospho-sugar transferases"/>
    <property type="match status" value="1"/>
</dbReference>
<gene>
    <name evidence="2" type="ORF">HPU229334_07285</name>
</gene>
<organism evidence="2 3">
    <name type="scientific">Helicobacter pullorum</name>
    <dbReference type="NCBI Taxonomy" id="35818"/>
    <lineage>
        <taxon>Bacteria</taxon>
        <taxon>Pseudomonadati</taxon>
        <taxon>Campylobacterota</taxon>
        <taxon>Epsilonproteobacteria</taxon>
        <taxon>Campylobacterales</taxon>
        <taxon>Helicobacteraceae</taxon>
        <taxon>Helicobacter</taxon>
    </lineage>
</organism>
<dbReference type="EC" id="2.7.7.81" evidence="1"/>
<dbReference type="InterPro" id="IPR050793">
    <property type="entry name" value="CMP-NeuNAc_synthase"/>
</dbReference>
<dbReference type="InterPro" id="IPR020039">
    <property type="entry name" value="PseF"/>
</dbReference>
<dbReference type="PANTHER" id="PTHR21485:SF6">
    <property type="entry name" value="N-ACYLNEURAMINATE CYTIDYLYLTRANSFERASE-RELATED"/>
    <property type="match status" value="1"/>
</dbReference>
<dbReference type="GO" id="GO:0008781">
    <property type="term" value="F:N-acylneuraminate cytidylyltransferase activity"/>
    <property type="evidence" value="ECO:0007669"/>
    <property type="project" value="TreeGrafter"/>
</dbReference>
<dbReference type="AlphaFoldDB" id="A0A0N1EBC6"/>
<dbReference type="Gene3D" id="3.90.550.10">
    <property type="entry name" value="Spore Coat Polysaccharide Biosynthesis Protein SpsA, Chain A"/>
    <property type="match status" value="1"/>
</dbReference>
<dbReference type="NCBIfam" id="TIGR03584">
    <property type="entry name" value="PseF"/>
    <property type="match status" value="1"/>
</dbReference>
<evidence type="ECO:0000256" key="1">
    <source>
        <dbReference type="NCBIfam" id="TIGR03584"/>
    </source>
</evidence>
<keyword evidence="2" id="KW-0808">Transferase</keyword>
<evidence type="ECO:0000313" key="3">
    <source>
        <dbReference type="Proteomes" id="UP000037997"/>
    </source>
</evidence>
<dbReference type="RefSeq" id="WP_054198096.1">
    <property type="nucleotide sequence ID" value="NZ_CAJFGW010000008.1"/>
</dbReference>
<comment type="caution">
    <text evidence="2">The sequence shown here is derived from an EMBL/GenBank/DDBJ whole genome shotgun (WGS) entry which is preliminary data.</text>
</comment>
<evidence type="ECO:0000313" key="2">
    <source>
        <dbReference type="EMBL" id="KPH55625.1"/>
    </source>
</evidence>
<dbReference type="EMBL" id="JNOC01000035">
    <property type="protein sequence ID" value="KPH55625.1"/>
    <property type="molecule type" value="Genomic_DNA"/>
</dbReference>
<reference evidence="2 3" key="1">
    <citation type="submission" date="2014-06" db="EMBL/GenBank/DDBJ databases">
        <title>Helicobacter pullorum isolates in fresh chicken meat - phenotypic and genotypic features.</title>
        <authorList>
            <person name="Borges V."/>
            <person name="Santos A."/>
            <person name="Correia C.B."/>
            <person name="Saraiva M."/>
            <person name="Menard A."/>
            <person name="Vieira L."/>
            <person name="Sampaio D.A."/>
            <person name="Gomes J.P."/>
            <person name="Oleastro M."/>
        </authorList>
    </citation>
    <scope>NUCLEOTIDE SEQUENCE [LARGE SCALE GENOMIC DNA]</scope>
    <source>
        <strain evidence="2 3">229334/12</strain>
    </source>
</reference>
<proteinExistence type="predicted"/>
<dbReference type="STRING" id="35818.HPU229336_02475"/>
<dbReference type="InterPro" id="IPR029044">
    <property type="entry name" value="Nucleotide-diphossugar_trans"/>
</dbReference>
<sequence length="226" mass="26354">MQVDCICIIPARGGSKRIPRKNLKDFLGKPIIAYSIENAKKSKIFSKIYVSSDDEEILQMAKELGVLPLKRPKSLSGDFVGTREVIIHCIKELNLKEEWVCCLYATAPLLKAARLQEAFLQRDDSCYLLSALEYSYSPFRAFRIEGGRNKMLFAEHFMKRSQDLEKIYHDAGQFYFARAKIWEERENIFEDSKSFLLPSQEVQDIDTLQDWHEAELKYQLLKQKEE</sequence>
<dbReference type="CDD" id="cd02513">
    <property type="entry name" value="CMP-NeuAc_Synthase"/>
    <property type="match status" value="1"/>
</dbReference>
<dbReference type="InterPro" id="IPR003329">
    <property type="entry name" value="Cytidylyl_trans"/>
</dbReference>